<feature type="compositionally biased region" description="Basic and acidic residues" evidence="2">
    <location>
        <begin position="97"/>
        <end position="109"/>
    </location>
</feature>
<feature type="region of interest" description="Disordered" evidence="2">
    <location>
        <begin position="76"/>
        <end position="109"/>
    </location>
</feature>
<evidence type="ECO:0008006" key="5">
    <source>
        <dbReference type="Google" id="ProtNLM"/>
    </source>
</evidence>
<feature type="compositionally biased region" description="Basic and acidic residues" evidence="2">
    <location>
        <begin position="859"/>
        <end position="881"/>
    </location>
</feature>
<keyword evidence="1" id="KW-0175">Coiled coil</keyword>
<feature type="region of interest" description="Disordered" evidence="2">
    <location>
        <begin position="15"/>
        <end position="63"/>
    </location>
</feature>
<feature type="region of interest" description="Disordered" evidence="2">
    <location>
        <begin position="859"/>
        <end position="883"/>
    </location>
</feature>
<keyword evidence="4" id="KW-1185">Reference proteome</keyword>
<feature type="coiled-coil region" evidence="1">
    <location>
        <begin position="1092"/>
        <end position="1142"/>
    </location>
</feature>
<dbReference type="SUPFAM" id="SSF48452">
    <property type="entry name" value="TPR-like"/>
    <property type="match status" value="1"/>
</dbReference>
<dbReference type="PANTHER" id="PTHR19959">
    <property type="entry name" value="KINESIN LIGHT CHAIN"/>
    <property type="match status" value="1"/>
</dbReference>
<protein>
    <recommendedName>
        <fullName evidence="5">Protein-PII uridylyltransferase N-terminal domain-containing protein</fullName>
    </recommendedName>
</protein>
<dbReference type="InterPro" id="IPR011990">
    <property type="entry name" value="TPR-like_helical_dom_sf"/>
</dbReference>
<feature type="region of interest" description="Disordered" evidence="2">
    <location>
        <begin position="196"/>
        <end position="218"/>
    </location>
</feature>
<feature type="coiled-coil region" evidence="1">
    <location>
        <begin position="379"/>
        <end position="413"/>
    </location>
</feature>
<dbReference type="EMBL" id="CAIIXF020000003">
    <property type="protein sequence ID" value="CAH1778618.1"/>
    <property type="molecule type" value="Genomic_DNA"/>
</dbReference>
<comment type="caution">
    <text evidence="3">The sequence shown here is derived from an EMBL/GenBank/DDBJ whole genome shotgun (WGS) entry which is preliminary data.</text>
</comment>
<accession>A0A8S4NDH8</accession>
<evidence type="ECO:0000256" key="2">
    <source>
        <dbReference type="SAM" id="MobiDB-lite"/>
    </source>
</evidence>
<dbReference type="Gene3D" id="1.25.40.10">
    <property type="entry name" value="Tetratricopeptide repeat domain"/>
    <property type="match status" value="1"/>
</dbReference>
<reference evidence="3" key="1">
    <citation type="submission" date="2022-03" db="EMBL/GenBank/DDBJ databases">
        <authorList>
            <person name="Martin C."/>
        </authorList>
    </citation>
    <scope>NUCLEOTIDE SEQUENCE</scope>
</reference>
<proteinExistence type="predicted"/>
<organism evidence="3 4">
    <name type="scientific">Owenia fusiformis</name>
    <name type="common">Polychaete worm</name>
    <dbReference type="NCBI Taxonomy" id="6347"/>
    <lineage>
        <taxon>Eukaryota</taxon>
        <taxon>Metazoa</taxon>
        <taxon>Spiralia</taxon>
        <taxon>Lophotrochozoa</taxon>
        <taxon>Annelida</taxon>
        <taxon>Polychaeta</taxon>
        <taxon>Sedentaria</taxon>
        <taxon>Canalipalpata</taxon>
        <taxon>Sabellida</taxon>
        <taxon>Oweniida</taxon>
        <taxon>Oweniidae</taxon>
        <taxon>Owenia</taxon>
    </lineage>
</organism>
<gene>
    <name evidence="3" type="ORF">OFUS_LOCUS5511</name>
</gene>
<feature type="compositionally biased region" description="Basic and acidic residues" evidence="2">
    <location>
        <begin position="196"/>
        <end position="211"/>
    </location>
</feature>
<dbReference type="PANTHER" id="PTHR19959:SF119">
    <property type="entry name" value="FUNGAL LIPASE-LIKE DOMAIN-CONTAINING PROTEIN"/>
    <property type="match status" value="1"/>
</dbReference>
<evidence type="ECO:0000256" key="1">
    <source>
        <dbReference type="SAM" id="Coils"/>
    </source>
</evidence>
<name>A0A8S4NDH8_OWEFU</name>
<evidence type="ECO:0000313" key="4">
    <source>
        <dbReference type="Proteomes" id="UP000749559"/>
    </source>
</evidence>
<feature type="compositionally biased region" description="Polar residues" evidence="2">
    <location>
        <begin position="31"/>
        <end position="42"/>
    </location>
</feature>
<dbReference type="Proteomes" id="UP000749559">
    <property type="component" value="Unassembled WGS sequence"/>
</dbReference>
<feature type="region of interest" description="Disordered" evidence="2">
    <location>
        <begin position="236"/>
        <end position="255"/>
    </location>
</feature>
<evidence type="ECO:0000313" key="3">
    <source>
        <dbReference type="EMBL" id="CAH1778618.1"/>
    </source>
</evidence>
<dbReference type="AlphaFoldDB" id="A0A8S4NDH8"/>
<sequence length="1207" mass="140662">MDNLDAVAKSISISKVLDESNAPDVSKFPNGASTPVNSSPTDSKPGIDTKERTFGSVGKDVTGALPNHACIEKETMYSTEKGAGDAATGKNTSSNETRQDKKEFKEYSIPKVAGETKDVLTQTEKHIQKFEEGLTKSEEEEARTKVPILTRHNIFDVAGVSEVTGFLEKLRDDKDARREFEDERRKKERLRWKRENEIRAEEDRERAKQNNDEVASSCFRKNRDVNKLDINSIDKKREKENERRKEEDERISVEDKDRKEKEDKMWLEFDNLLKKIPTMGIQNLENKEKECVKELKKIAMINKQHKDHKKKTGFDEWMKHIETHVKKLIEIGTIHRKIGEIKENQLDIVKAIAIYECAIVHCQESYNCSKAETPERNKVKEGREEIQKIERRKEEEEEEKDRISLLCKTKEEKRLALQSFFRQCTSTGEQLPDDQVKKMLKKYDDDEHINKKELQRIRTRLKEKIKAIDKDPNCDCYEDNIKRETRLKREKARIDKNGEIFKWIQREMKGFVTKMIAQCRKIHNFKKEDFAFIAFGSLSRMETTPYSDVEFAVVQNSDDEKMDPTYKKELDNIIMTLHLKMLSFGETVLPAMDINSLSESDANDKTKDWYFDLRKYVKTKQGISFDGMMPRANKTPYFTYRAQPENIEFSLTNTKAAFINFFEKIETEETLDKLLFLFKGDFTTLYGDESIEKEMKERFKESPKRDQVLRMIERELRKDFVKHSCIKKIYDAKYDREIIAKESIHVKKELYRLPSVVINNLLHLLKSPTTCVWKIEELSRIKKESIHNLKMTLSTAAEIRLRCYAESDGQVDEEKGQLLPDILVENEEKETFCKKLILRYFWTAIPLVRVIEEAESSRIEKEQSKNANLDGKKTDLEDGNGHNKTSKCVNEVIEKVGNEEQELRKTGQIEHIIESLETASLYDDSDLNKALAFLLMNDNDNAKKYLEKANEKYKNIGNISPTQYILYILCNTYIKDTKISDKFFDSLGGKGEGGKGEGKSKSMDTAGMNARGNALIQKERYEEAEKVLEESVDKSSKDEKITALILLKTAYEEGGNVKNLKALRDEHPEIEEIQHLREKLKKSEELENNVIVQAEKRERENLELRNEISQLRIRAEKSESENQNFQDEINRLRNMVREQAVDIDKQKAIEDNRLRLYGDIEKLEKTAAQTDPTKYNAIKEYMKQISRQYSESVEETKEALKDAIRLN</sequence>